<dbReference type="GO" id="GO:0046785">
    <property type="term" value="P:microtubule polymerization"/>
    <property type="evidence" value="ECO:0007669"/>
    <property type="project" value="InterPro"/>
</dbReference>
<dbReference type="GO" id="GO:0051010">
    <property type="term" value="F:microtubule plus-end binding"/>
    <property type="evidence" value="ECO:0007669"/>
    <property type="project" value="InterPro"/>
</dbReference>
<dbReference type="InterPro" id="IPR011989">
    <property type="entry name" value="ARM-like"/>
</dbReference>
<comment type="subcellular location">
    <subcellularLocation>
        <location evidence="1">Cytoplasm</location>
        <location evidence="1">Cytoskeleton</location>
        <location evidence="1">Microtubule organizing center</location>
        <location evidence="1">Spindle pole body</location>
    </subcellularLocation>
</comment>
<dbReference type="VEuPathDB" id="FungiDB:CJI96_0004958"/>
<evidence type="ECO:0000256" key="4">
    <source>
        <dbReference type="SAM" id="Coils"/>
    </source>
</evidence>
<evidence type="ECO:0000313" key="8">
    <source>
        <dbReference type="Proteomes" id="UP000037122"/>
    </source>
</evidence>
<dbReference type="VEuPathDB" id="FungiDB:CJJ07_004031"/>
<feature type="compositionally biased region" description="Polar residues" evidence="5">
    <location>
        <begin position="742"/>
        <end position="753"/>
    </location>
</feature>
<evidence type="ECO:0000256" key="2">
    <source>
        <dbReference type="ARBA" id="ARBA00022490"/>
    </source>
</evidence>
<dbReference type="SUPFAM" id="SSF48371">
    <property type="entry name" value="ARM repeat"/>
    <property type="match status" value="1"/>
</dbReference>
<reference evidence="8" key="1">
    <citation type="journal article" date="2015" name="BMC Genomics">
        <title>Draft genome of a commonly misdiagnosed multidrug resistant pathogen Candida auris.</title>
        <authorList>
            <person name="Chatterjee S."/>
            <person name="Alampalli S.V."/>
            <person name="Nageshan R.K."/>
            <person name="Chettiar S.T."/>
            <person name="Joshi S."/>
            <person name="Tatu U.S."/>
        </authorList>
    </citation>
    <scope>NUCLEOTIDE SEQUENCE [LARGE SCALE GENOMIC DNA]</scope>
    <source>
        <strain evidence="8">6684</strain>
    </source>
</reference>
<dbReference type="Proteomes" id="UP000037122">
    <property type="component" value="Unassembled WGS sequence"/>
</dbReference>
<evidence type="ECO:0000256" key="3">
    <source>
        <dbReference type="ARBA" id="ARBA00023212"/>
    </source>
</evidence>
<proteinExistence type="predicted"/>
<dbReference type="VEuPathDB" id="FungiDB:B9J08_002403"/>
<dbReference type="GO" id="GO:0000776">
    <property type="term" value="C:kinetochore"/>
    <property type="evidence" value="ECO:0007669"/>
    <property type="project" value="UniProtKB-ARBA"/>
</dbReference>
<dbReference type="InterPro" id="IPR034085">
    <property type="entry name" value="TOG"/>
</dbReference>
<dbReference type="VEuPathDB" id="FungiDB:CJI97_001947"/>
<feature type="compositionally biased region" description="Polar residues" evidence="5">
    <location>
        <begin position="764"/>
        <end position="781"/>
    </location>
</feature>
<protein>
    <recommendedName>
        <fullName evidence="6">TOG domain-containing protein</fullName>
    </recommendedName>
</protein>
<dbReference type="GO" id="GO:0000022">
    <property type="term" value="P:mitotic spindle elongation"/>
    <property type="evidence" value="ECO:0007669"/>
    <property type="project" value="UniProtKB-ARBA"/>
</dbReference>
<accession>A0A0L0NUD4</accession>
<dbReference type="Pfam" id="PF21041">
    <property type="entry name" value="XMAP215_CLASP_TOG"/>
    <property type="match status" value="2"/>
</dbReference>
<dbReference type="InterPro" id="IPR048492">
    <property type="entry name" value="Stu2_CTS"/>
</dbReference>
<feature type="compositionally biased region" description="Basic and acidic residues" evidence="5">
    <location>
        <begin position="796"/>
        <end position="809"/>
    </location>
</feature>
<dbReference type="GO" id="GO:1990498">
    <property type="term" value="C:mitotic spindle microtubule"/>
    <property type="evidence" value="ECO:0007669"/>
    <property type="project" value="UniProtKB-ARBA"/>
</dbReference>
<name>A0A0L0NUD4_CANAR</name>
<dbReference type="FunFam" id="1.25.10.10:FF:000019">
    <property type="entry name" value="Cytoskeleton-associated protein 5"/>
    <property type="match status" value="1"/>
</dbReference>
<comment type="caution">
    <text evidence="7">The sequence shown here is derived from an EMBL/GenBank/DDBJ whole genome shotgun (WGS) entry which is preliminary data.</text>
</comment>
<feature type="domain" description="TOG" evidence="6">
    <location>
        <begin position="283"/>
        <end position="516"/>
    </location>
</feature>
<feature type="domain" description="TOG" evidence="6">
    <location>
        <begin position="1"/>
        <end position="236"/>
    </location>
</feature>
<feature type="compositionally biased region" description="Basic and acidic residues" evidence="5">
    <location>
        <begin position="226"/>
        <end position="257"/>
    </location>
</feature>
<dbReference type="EMBL" id="LGST01000041">
    <property type="protein sequence ID" value="KND97599.1"/>
    <property type="molecule type" value="Genomic_DNA"/>
</dbReference>
<dbReference type="InterPro" id="IPR048491">
    <property type="entry name" value="XMAP215_CLASP_TOG"/>
</dbReference>
<dbReference type="VEuPathDB" id="FungiDB:CJJ09_005491"/>
<dbReference type="Pfam" id="PF21042">
    <property type="entry name" value="Stu2_CTS"/>
    <property type="match status" value="1"/>
</dbReference>
<dbReference type="GO" id="GO:0051315">
    <property type="term" value="P:attachment of mitotic spindle microtubules to kinetochore"/>
    <property type="evidence" value="ECO:0007669"/>
    <property type="project" value="UniProtKB-ARBA"/>
</dbReference>
<dbReference type="SMART" id="SM01349">
    <property type="entry name" value="TOG"/>
    <property type="match status" value="2"/>
</dbReference>
<dbReference type="GO" id="GO:0061863">
    <property type="term" value="F:microtubule plus end polymerase"/>
    <property type="evidence" value="ECO:0007669"/>
    <property type="project" value="InterPro"/>
</dbReference>
<evidence type="ECO:0000259" key="6">
    <source>
        <dbReference type="SMART" id="SM01349"/>
    </source>
</evidence>
<dbReference type="InterPro" id="IPR045110">
    <property type="entry name" value="XMAP215"/>
</dbReference>
<feature type="region of interest" description="Disordered" evidence="5">
    <location>
        <begin position="737"/>
        <end position="809"/>
    </location>
</feature>
<sequence>MADEEDYSNLPIGEKIVHKVWKVRQDGYTTLNEEFAKSRSPEDQCFSIFNQRPETVKQIVTDSNVVAQETGIQAVCFFFEYGGTSANASKLLNAGLVTSLCEKGLSSSRAGTKSKTVEALLRMVEHLNSGDQVIEQIIPFFDHRLPKLVAASVNAVYTIIEQFGCQVASPKPVIPKLAKLFSHADKNVRAQTTTLTVELYKWMGQGLTLVLMDNLRPVQQKDLQADFDKVSGEKPEQKRYTKQQQEKLAEQQRANEREDVDMDVDNSEVKGADPASQEFDPHEMLEPVDVLLKLPSDLSSRMASAKWKDRKEALDEVYAVLSKAPKLVNADYTDLVRLFAKCMKDANIQVVQLAANGVEFLSKGLKQGFHKYQHIVLGPMIDRNKEKKPSVADALANALDAIFDSSSLGDVLDETIIGMRHKTPQVKISATEFLRRCLSKTTTAPRRPQIDIIMEVGVKLLSESQEPIRQAGTDMIGTLMKITGERELVGFLEKVDENRMAMVRAAYEKAEVKCKTSVGTLPQRSMSARTAATTTKKLASVPLLRKTEPVSSQAIPSKRGATSPAKKAEATKLPSSVRSLTGRLLVSPSTRINSSASKPESFSKGPLMGAEELQELETLRKEKLELLSQTNKLAELQLNWEREREQYHEQIKHLQSQVDNLQDENANKRQVLVDKDAEILHWKNEAGNAKLKILSMEQVITMLKLNQNGASTDLIEERRSDSPQPLFSPTRTVEVQAELSGRGSQSELSSRVNRLSIDGRETQRGASQSPGTQESNITSPVRSEGYRRTSNYSTSRSKESDSEEDNWKKAAEVTAQLKARIEKMKQRNRISMNRP</sequence>
<dbReference type="GO" id="GO:0030951">
    <property type="term" value="P:establishment or maintenance of microtubule cytoskeleton polarity"/>
    <property type="evidence" value="ECO:0007669"/>
    <property type="project" value="InterPro"/>
</dbReference>
<dbReference type="VEuPathDB" id="FungiDB:QG37_05995"/>
<evidence type="ECO:0000256" key="5">
    <source>
        <dbReference type="SAM" id="MobiDB-lite"/>
    </source>
</evidence>
<dbReference type="InterPro" id="IPR016024">
    <property type="entry name" value="ARM-type_fold"/>
</dbReference>
<keyword evidence="4" id="KW-0175">Coiled coil</keyword>
<dbReference type="GO" id="GO:0099070">
    <property type="term" value="C:static microtubule bundle"/>
    <property type="evidence" value="ECO:0007669"/>
    <property type="project" value="UniProtKB-ARBA"/>
</dbReference>
<keyword evidence="3" id="KW-0206">Cytoskeleton</keyword>
<dbReference type="GO" id="GO:0005881">
    <property type="term" value="C:cytoplasmic microtubule"/>
    <property type="evidence" value="ECO:0007669"/>
    <property type="project" value="UniProtKB-ARBA"/>
</dbReference>
<evidence type="ECO:0000313" key="7">
    <source>
        <dbReference type="EMBL" id="KND97599.1"/>
    </source>
</evidence>
<gene>
    <name evidence="7" type="ORF">QG37_05995</name>
</gene>
<dbReference type="AlphaFoldDB" id="A0A0L0NUD4"/>
<evidence type="ECO:0000256" key="1">
    <source>
        <dbReference type="ARBA" id="ARBA00004317"/>
    </source>
</evidence>
<organism evidence="7 8">
    <name type="scientific">Candidozyma auris</name>
    <name type="common">Yeast</name>
    <name type="synonym">Candida auris</name>
    <dbReference type="NCBI Taxonomy" id="498019"/>
    <lineage>
        <taxon>Eukaryota</taxon>
        <taxon>Fungi</taxon>
        <taxon>Dikarya</taxon>
        <taxon>Ascomycota</taxon>
        <taxon>Saccharomycotina</taxon>
        <taxon>Pichiomycetes</taxon>
        <taxon>Metschnikowiaceae</taxon>
        <taxon>Candidozyma</taxon>
    </lineage>
</organism>
<feature type="coiled-coil region" evidence="4">
    <location>
        <begin position="619"/>
        <end position="678"/>
    </location>
</feature>
<dbReference type="GO" id="GO:0044732">
    <property type="term" value="C:mitotic spindle pole body"/>
    <property type="evidence" value="ECO:0007669"/>
    <property type="project" value="UniProtKB-ARBA"/>
</dbReference>
<feature type="region of interest" description="Disordered" evidence="5">
    <location>
        <begin position="226"/>
        <end position="279"/>
    </location>
</feature>
<keyword evidence="2" id="KW-0963">Cytoplasm</keyword>
<feature type="region of interest" description="Disordered" evidence="5">
    <location>
        <begin position="547"/>
        <end position="574"/>
    </location>
</feature>
<dbReference type="Gene3D" id="1.25.10.10">
    <property type="entry name" value="Leucine-rich Repeat Variant"/>
    <property type="match status" value="2"/>
</dbReference>
<dbReference type="GO" id="GO:1990571">
    <property type="term" value="P:meiotic centromere clustering"/>
    <property type="evidence" value="ECO:0007669"/>
    <property type="project" value="UniProtKB-ARBA"/>
</dbReference>
<dbReference type="PANTHER" id="PTHR12609">
    <property type="entry name" value="MICROTUBULE ASSOCIATED PROTEIN XMAP215"/>
    <property type="match status" value="1"/>
</dbReference>